<proteinExistence type="predicted"/>
<evidence type="ECO:0000313" key="1">
    <source>
        <dbReference type="EMBL" id="KAG5589741.1"/>
    </source>
</evidence>
<keyword evidence="2" id="KW-1185">Reference proteome</keyword>
<dbReference type="AlphaFoldDB" id="A0A9J5XPK5"/>
<protein>
    <submittedName>
        <fullName evidence="1">Uncharacterized protein</fullName>
    </submittedName>
</protein>
<name>A0A9J5XPK5_SOLCO</name>
<dbReference type="EMBL" id="JACXVP010000008">
    <property type="protein sequence ID" value="KAG5589741.1"/>
    <property type="molecule type" value="Genomic_DNA"/>
</dbReference>
<reference evidence="1 2" key="1">
    <citation type="submission" date="2020-09" db="EMBL/GenBank/DDBJ databases">
        <title>De no assembly of potato wild relative species, Solanum commersonii.</title>
        <authorList>
            <person name="Cho K."/>
        </authorList>
    </citation>
    <scope>NUCLEOTIDE SEQUENCE [LARGE SCALE GENOMIC DNA]</scope>
    <source>
        <strain evidence="1">LZ3.2</strain>
        <tissue evidence="1">Leaf</tissue>
    </source>
</reference>
<gene>
    <name evidence="1" type="ORF">H5410_040255</name>
</gene>
<dbReference type="Proteomes" id="UP000824120">
    <property type="component" value="Chromosome 8"/>
</dbReference>
<comment type="caution">
    <text evidence="1">The sequence shown here is derived from an EMBL/GenBank/DDBJ whole genome shotgun (WGS) entry which is preliminary data.</text>
</comment>
<evidence type="ECO:0000313" key="2">
    <source>
        <dbReference type="Proteomes" id="UP000824120"/>
    </source>
</evidence>
<sequence>MSEDIAKKTVKNRKDFQVTVQNQDGGDEPSLDADEFIYLMHGGNKWSKTTMKRLDRAIYDSFCERSTSGSEQFLWIDYKSANLPQKKQPTSMEKKLLEKMKATLLLTVSRSKKNFLGSMDVINQIVGPGPVHRTGITF</sequence>
<accession>A0A9J5XPK5</accession>
<organism evidence="1 2">
    <name type="scientific">Solanum commersonii</name>
    <name type="common">Commerson's wild potato</name>
    <name type="synonym">Commerson's nightshade</name>
    <dbReference type="NCBI Taxonomy" id="4109"/>
    <lineage>
        <taxon>Eukaryota</taxon>
        <taxon>Viridiplantae</taxon>
        <taxon>Streptophyta</taxon>
        <taxon>Embryophyta</taxon>
        <taxon>Tracheophyta</taxon>
        <taxon>Spermatophyta</taxon>
        <taxon>Magnoliopsida</taxon>
        <taxon>eudicotyledons</taxon>
        <taxon>Gunneridae</taxon>
        <taxon>Pentapetalae</taxon>
        <taxon>asterids</taxon>
        <taxon>lamiids</taxon>
        <taxon>Solanales</taxon>
        <taxon>Solanaceae</taxon>
        <taxon>Solanoideae</taxon>
        <taxon>Solaneae</taxon>
        <taxon>Solanum</taxon>
    </lineage>
</organism>